<evidence type="ECO:0000256" key="2">
    <source>
        <dbReference type="ARBA" id="ARBA00022801"/>
    </source>
</evidence>
<evidence type="ECO:0000256" key="1">
    <source>
        <dbReference type="ARBA" id="ARBA00001946"/>
    </source>
</evidence>
<dbReference type="PANTHER" id="PTHR46470:SF4">
    <property type="entry name" value="5-AMINO-6-(5-PHOSPHO-D-RIBITYLAMINO)URACIL PHOSPHATASE YIGB"/>
    <property type="match status" value="1"/>
</dbReference>
<evidence type="ECO:0000313" key="5">
    <source>
        <dbReference type="Proteomes" id="UP000250928"/>
    </source>
</evidence>
<dbReference type="SUPFAM" id="SSF56784">
    <property type="entry name" value="HAD-like"/>
    <property type="match status" value="1"/>
</dbReference>
<dbReference type="NCBIfam" id="TIGR01509">
    <property type="entry name" value="HAD-SF-IA-v3"/>
    <property type="match status" value="1"/>
</dbReference>
<dbReference type="Pfam" id="PF00702">
    <property type="entry name" value="Hydrolase"/>
    <property type="match status" value="1"/>
</dbReference>
<keyword evidence="3" id="KW-0460">Magnesium</keyword>
<comment type="cofactor">
    <cofactor evidence="1">
        <name>Mg(2+)</name>
        <dbReference type="ChEBI" id="CHEBI:18420"/>
    </cofactor>
</comment>
<keyword evidence="2" id="KW-0378">Hydrolase</keyword>
<dbReference type="SFLD" id="SFLDS00003">
    <property type="entry name" value="Haloacid_Dehalogenase"/>
    <property type="match status" value="1"/>
</dbReference>
<dbReference type="AlphaFoldDB" id="A0A6N4DSH2"/>
<dbReference type="InterPro" id="IPR023214">
    <property type="entry name" value="HAD_sf"/>
</dbReference>
<evidence type="ECO:0000313" key="4">
    <source>
        <dbReference type="EMBL" id="PUD99934.1"/>
    </source>
</evidence>
<dbReference type="PANTHER" id="PTHR46470">
    <property type="entry name" value="N-ACYLNEURAMINATE-9-PHOSPHATASE"/>
    <property type="match status" value="1"/>
</dbReference>
<dbReference type="EMBL" id="PQCO01000241">
    <property type="protein sequence ID" value="PUD99934.1"/>
    <property type="molecule type" value="Genomic_DNA"/>
</dbReference>
<dbReference type="InterPro" id="IPR051400">
    <property type="entry name" value="HAD-like_hydrolase"/>
</dbReference>
<reference evidence="4 5" key="1">
    <citation type="submission" date="2018-01" db="EMBL/GenBank/DDBJ databases">
        <title>Novel co-symbiosis in the lucinid bivalve Phacoides pectinatus.</title>
        <authorList>
            <person name="Lim S.J."/>
            <person name="Davis B.G."/>
            <person name="Gill D.E."/>
            <person name="Engel A.S."/>
            <person name="Anderson L.C."/>
            <person name="Campbell B.J."/>
        </authorList>
    </citation>
    <scope>NUCLEOTIDE SEQUENCE [LARGE SCALE GENOMIC DNA]</scope>
    <source>
        <strain evidence="4">N3_P5</strain>
    </source>
</reference>
<dbReference type="InterPro" id="IPR006439">
    <property type="entry name" value="HAD-SF_hydro_IA"/>
</dbReference>
<sequence length="240" mass="26995">MSDFTPARAIRAISFDLDDTLWDNRPVLLAAEQSLFDWLSAHYPRICARQGSDALRAGRLALARARPELAHDMTALRKAWLGELAQRHGYPMRLVEEAFAVFIEARHRVRLYDEVLPALQGLREAGFLLGALTNGNASIRRLGLDRLFDFDVNAAQAKATKPDPRVFRIACERAGVAPWEMLHVGDDPATDILGAHNAGVRTAWVNRSARAWPERLEPDMVVRDLGELLQQARRWRRTAG</sequence>
<dbReference type="GO" id="GO:0009231">
    <property type="term" value="P:riboflavin biosynthetic process"/>
    <property type="evidence" value="ECO:0007669"/>
    <property type="project" value="TreeGrafter"/>
</dbReference>
<evidence type="ECO:0000256" key="3">
    <source>
        <dbReference type="ARBA" id="ARBA00022842"/>
    </source>
</evidence>
<dbReference type="InterPro" id="IPR036412">
    <property type="entry name" value="HAD-like_sf"/>
</dbReference>
<dbReference type="Proteomes" id="UP000250928">
    <property type="component" value="Unassembled WGS sequence"/>
</dbReference>
<dbReference type="Gene3D" id="3.40.50.1000">
    <property type="entry name" value="HAD superfamily/HAD-like"/>
    <property type="match status" value="1"/>
</dbReference>
<name>A0A6N4DSH2_9GAMM</name>
<dbReference type="NCBIfam" id="TIGR01549">
    <property type="entry name" value="HAD-SF-IA-v1"/>
    <property type="match status" value="1"/>
</dbReference>
<accession>A0A6N4DSH2</accession>
<gene>
    <name evidence="4" type="ORF">C3L24_10070</name>
</gene>
<protein>
    <submittedName>
        <fullName evidence="4">Haloacid dehalogenase</fullName>
    </submittedName>
</protein>
<proteinExistence type="predicted"/>
<organism evidence="4 5">
    <name type="scientific">Candidatus Sedimenticola endophacoides</name>
    <dbReference type="NCBI Taxonomy" id="2548426"/>
    <lineage>
        <taxon>Bacteria</taxon>
        <taxon>Pseudomonadati</taxon>
        <taxon>Pseudomonadota</taxon>
        <taxon>Gammaproteobacteria</taxon>
        <taxon>Chromatiales</taxon>
        <taxon>Sedimenticolaceae</taxon>
        <taxon>Sedimenticola</taxon>
    </lineage>
</organism>
<dbReference type="PRINTS" id="PR00413">
    <property type="entry name" value="HADHALOGNASE"/>
</dbReference>
<dbReference type="Gene3D" id="1.20.120.1600">
    <property type="match status" value="1"/>
</dbReference>
<dbReference type="SFLD" id="SFLDG01129">
    <property type="entry name" value="C1.5:_HAD__Beta-PGM__Phosphata"/>
    <property type="match status" value="1"/>
</dbReference>
<dbReference type="GO" id="GO:0016787">
    <property type="term" value="F:hydrolase activity"/>
    <property type="evidence" value="ECO:0007669"/>
    <property type="project" value="UniProtKB-KW"/>
</dbReference>
<comment type="caution">
    <text evidence="4">The sequence shown here is derived from an EMBL/GenBank/DDBJ whole genome shotgun (WGS) entry which is preliminary data.</text>
</comment>